<feature type="transmembrane region" description="Helical" evidence="8">
    <location>
        <begin position="290"/>
        <end position="309"/>
    </location>
</feature>
<dbReference type="PANTHER" id="PTHR31686">
    <property type="match status" value="1"/>
</dbReference>
<evidence type="ECO:0000256" key="2">
    <source>
        <dbReference type="ARBA" id="ARBA00008566"/>
    </source>
</evidence>
<dbReference type="PATRIC" id="fig|679936.5.peg.968"/>
<feature type="transmembrane region" description="Helical" evidence="8">
    <location>
        <begin position="315"/>
        <end position="334"/>
    </location>
</feature>
<evidence type="ECO:0000256" key="3">
    <source>
        <dbReference type="ARBA" id="ARBA00022448"/>
    </source>
</evidence>
<sequence>MRIFREFTPNWFTVGMGTGIVALDAFLLPNGPLWLKSFGTDLWLFNIVLVGIFSVLLLGRALFDRAGFQAVMHHPVQSMFFGAIPMALTTLVNGFINMGPALLGAQSLIWARDLWVVNTLVAFASVILVPFYMFTRHQHRLDTMTAVWLMPIVPAEVVAASAGSLLPHLAKSTQHLLFIGTVTLWAFSVPLAFLLLGILFLRLTLHKLPPREMAISTWISLGTLGTGVMGMVGLGTDSRMLFPGWGTTLMGAAWLTALVLWGFGIWWFVQSLLITLYYRWREPIPFNLGWWGLTFPLGVFTGGTDLLYHAFNIPVFRTLSIGFFGLLTIFWLLVAGRTLNGLIRSAVRTLSTRETSEPDEEAVS</sequence>
<gene>
    <name evidence="9" type="ordered locus">Sulac_0915</name>
</gene>
<feature type="transmembrane region" description="Helical" evidence="8">
    <location>
        <begin position="146"/>
        <end position="170"/>
    </location>
</feature>
<keyword evidence="3" id="KW-0813">Transport</keyword>
<dbReference type="AlphaFoldDB" id="G8TSP0"/>
<dbReference type="Proteomes" id="UP000005439">
    <property type="component" value="Chromosome"/>
</dbReference>
<proteinExistence type="inferred from homology"/>
<dbReference type="InterPro" id="IPR038665">
    <property type="entry name" value="Voltage-dep_anion_channel_sf"/>
</dbReference>
<feature type="transmembrane region" description="Helical" evidence="8">
    <location>
        <begin position="176"/>
        <end position="201"/>
    </location>
</feature>
<feature type="transmembrane region" description="Helical" evidence="8">
    <location>
        <begin position="213"/>
        <end position="234"/>
    </location>
</feature>
<name>G8TSP0_SULAD</name>
<feature type="transmembrane region" description="Helical" evidence="8">
    <location>
        <begin position="115"/>
        <end position="134"/>
    </location>
</feature>
<evidence type="ECO:0000256" key="6">
    <source>
        <dbReference type="ARBA" id="ARBA00022989"/>
    </source>
</evidence>
<accession>G8TSP0</accession>
<feature type="transmembrane region" description="Helical" evidence="8">
    <location>
        <begin position="43"/>
        <end position="63"/>
    </location>
</feature>
<dbReference type="PANTHER" id="PTHR31686:SF1">
    <property type="entry name" value="SULFITE EFFLUX PUMP SSU1"/>
    <property type="match status" value="1"/>
</dbReference>
<evidence type="ECO:0000256" key="7">
    <source>
        <dbReference type="ARBA" id="ARBA00023136"/>
    </source>
</evidence>
<keyword evidence="10" id="KW-1185">Reference proteome</keyword>
<feature type="transmembrane region" description="Helical" evidence="8">
    <location>
        <begin position="12"/>
        <end position="31"/>
    </location>
</feature>
<dbReference type="Gene3D" id="1.50.10.150">
    <property type="entry name" value="Voltage-dependent anion channel"/>
    <property type="match status" value="1"/>
</dbReference>
<dbReference type="InterPro" id="IPR051629">
    <property type="entry name" value="Sulfite_efflux_TDT"/>
</dbReference>
<dbReference type="HOGENOM" id="CLU_030057_6_4_9"/>
<dbReference type="GO" id="GO:0005886">
    <property type="term" value="C:plasma membrane"/>
    <property type="evidence" value="ECO:0007669"/>
    <property type="project" value="UniProtKB-SubCell"/>
</dbReference>
<feature type="transmembrane region" description="Helical" evidence="8">
    <location>
        <begin position="75"/>
        <end position="95"/>
    </location>
</feature>
<reference evidence="9 10" key="2">
    <citation type="journal article" date="2012" name="Stand. Genomic Sci.">
        <title>Complete genome sequence of the moderately thermophilic mineral-sulfide-oxidizing firmicute Sulfobacillus acidophilus type strain (NAL(T)).</title>
        <authorList>
            <person name="Anderson I."/>
            <person name="Chertkov O."/>
            <person name="Chen A."/>
            <person name="Saunders E."/>
            <person name="Lapidus A."/>
            <person name="Nolan M."/>
            <person name="Lucas S."/>
            <person name="Hammon N."/>
            <person name="Deshpande S."/>
            <person name="Cheng J.F."/>
            <person name="Han C."/>
            <person name="Tapia R."/>
            <person name="Goodwin L.A."/>
            <person name="Pitluck S."/>
            <person name="Liolios K."/>
            <person name="Pagani I."/>
            <person name="Ivanova N."/>
            <person name="Mikhailova N."/>
            <person name="Pati A."/>
            <person name="Palaniappan K."/>
            <person name="Land M."/>
            <person name="Pan C."/>
            <person name="Rohde M."/>
            <person name="Pukall R."/>
            <person name="Goker M."/>
            <person name="Detter J.C."/>
            <person name="Woyke T."/>
            <person name="Bristow J."/>
            <person name="Eisen J.A."/>
            <person name="Markowitz V."/>
            <person name="Hugenholtz P."/>
            <person name="Kyrpides N.C."/>
            <person name="Klenk H.P."/>
            <person name="Mavromatis K."/>
        </authorList>
    </citation>
    <scope>NUCLEOTIDE SEQUENCE [LARGE SCALE GENOMIC DNA]</scope>
    <source>
        <strain evidence="10">ATCC 700253 / DSM 10332 / NAL</strain>
    </source>
</reference>
<dbReference type="GO" id="GO:0000319">
    <property type="term" value="F:sulfite transmembrane transporter activity"/>
    <property type="evidence" value="ECO:0007669"/>
    <property type="project" value="TreeGrafter"/>
</dbReference>
<evidence type="ECO:0000256" key="5">
    <source>
        <dbReference type="ARBA" id="ARBA00022692"/>
    </source>
</evidence>
<dbReference type="EMBL" id="CP003179">
    <property type="protein sequence ID" value="AEW04417.1"/>
    <property type="molecule type" value="Genomic_DNA"/>
</dbReference>
<dbReference type="InterPro" id="IPR004695">
    <property type="entry name" value="SLAC1/Mae1/Ssu1/TehA"/>
</dbReference>
<keyword evidence="6 8" id="KW-1133">Transmembrane helix</keyword>
<evidence type="ECO:0000256" key="1">
    <source>
        <dbReference type="ARBA" id="ARBA00004651"/>
    </source>
</evidence>
<dbReference type="STRING" id="679936.Sulac_0915"/>
<dbReference type="Pfam" id="PF03595">
    <property type="entry name" value="SLAC1"/>
    <property type="match status" value="1"/>
</dbReference>
<protein>
    <submittedName>
        <fullName evidence="9">C4-dicarboxylate transporter/malic acid transport protein</fullName>
    </submittedName>
</protein>
<keyword evidence="4" id="KW-1003">Cell membrane</keyword>
<evidence type="ECO:0000256" key="8">
    <source>
        <dbReference type="SAM" id="Phobius"/>
    </source>
</evidence>
<keyword evidence="7 8" id="KW-0472">Membrane</keyword>
<comment type="subcellular location">
    <subcellularLocation>
        <location evidence="1">Cell membrane</location>
        <topology evidence="1">Multi-pass membrane protein</topology>
    </subcellularLocation>
</comment>
<organism evidence="9 10">
    <name type="scientific">Sulfobacillus acidophilus (strain ATCC 700253 / DSM 10332 / NAL)</name>
    <dbReference type="NCBI Taxonomy" id="679936"/>
    <lineage>
        <taxon>Bacteria</taxon>
        <taxon>Bacillati</taxon>
        <taxon>Bacillota</taxon>
        <taxon>Clostridia</taxon>
        <taxon>Eubacteriales</taxon>
        <taxon>Clostridiales Family XVII. Incertae Sedis</taxon>
        <taxon>Sulfobacillus</taxon>
    </lineage>
</organism>
<keyword evidence="5 8" id="KW-0812">Transmembrane</keyword>
<dbReference type="KEGG" id="sap:Sulac_0915"/>
<comment type="similarity">
    <text evidence="2">Belongs to the tellurite-resistance/dicarboxylate transporter (TDT) family.</text>
</comment>
<evidence type="ECO:0000313" key="10">
    <source>
        <dbReference type="Proteomes" id="UP000005439"/>
    </source>
</evidence>
<evidence type="ECO:0000256" key="4">
    <source>
        <dbReference type="ARBA" id="ARBA00022475"/>
    </source>
</evidence>
<feature type="transmembrane region" description="Helical" evidence="8">
    <location>
        <begin position="254"/>
        <end position="278"/>
    </location>
</feature>
<evidence type="ECO:0000313" key="9">
    <source>
        <dbReference type="EMBL" id="AEW04417.1"/>
    </source>
</evidence>
<reference evidence="10" key="1">
    <citation type="submission" date="2011-12" db="EMBL/GenBank/DDBJ databases">
        <title>The complete genome of chromosome of Sulfobacillus acidophilus DSM 10332.</title>
        <authorList>
            <person name="Lucas S."/>
            <person name="Han J."/>
            <person name="Lapidus A."/>
            <person name="Bruce D."/>
            <person name="Goodwin L."/>
            <person name="Pitluck S."/>
            <person name="Peters L."/>
            <person name="Kyrpides N."/>
            <person name="Mavromatis K."/>
            <person name="Ivanova N."/>
            <person name="Mikhailova N."/>
            <person name="Chertkov O."/>
            <person name="Saunders E."/>
            <person name="Detter J.C."/>
            <person name="Tapia R."/>
            <person name="Han C."/>
            <person name="Land M."/>
            <person name="Hauser L."/>
            <person name="Markowitz V."/>
            <person name="Cheng J.-F."/>
            <person name="Hugenholtz P."/>
            <person name="Woyke T."/>
            <person name="Wu D."/>
            <person name="Pukall R."/>
            <person name="Gehrich-Schroeter G."/>
            <person name="Schneider S."/>
            <person name="Klenk H.-P."/>
            <person name="Eisen J.A."/>
        </authorList>
    </citation>
    <scope>NUCLEOTIDE SEQUENCE [LARGE SCALE GENOMIC DNA]</scope>
    <source>
        <strain evidence="10">ATCC 700253 / DSM 10332 / NAL</strain>
    </source>
</reference>